<dbReference type="InterPro" id="IPR013785">
    <property type="entry name" value="Aldolase_TIM"/>
</dbReference>
<dbReference type="EMBL" id="BMNK01000012">
    <property type="protein sequence ID" value="GGP12707.1"/>
    <property type="molecule type" value="Genomic_DNA"/>
</dbReference>
<keyword evidence="4" id="KW-1185">Reference proteome</keyword>
<evidence type="ECO:0000256" key="1">
    <source>
        <dbReference type="SAM" id="MobiDB-lite"/>
    </source>
</evidence>
<evidence type="ECO:0000259" key="2">
    <source>
        <dbReference type="Pfam" id="PF03537"/>
    </source>
</evidence>
<dbReference type="RefSeq" id="WP_189142231.1">
    <property type="nucleotide sequence ID" value="NZ_BMNK01000012.1"/>
</dbReference>
<dbReference type="Gene3D" id="3.20.20.70">
    <property type="entry name" value="Aldolase class I"/>
    <property type="match status" value="1"/>
</dbReference>
<feature type="domain" description="Glycoside-hydrolase family GH114 TIM-barrel" evidence="2">
    <location>
        <begin position="68"/>
        <end position="326"/>
    </location>
</feature>
<organism evidence="3 4">
    <name type="scientific">Nonomuraea glycinis</name>
    <dbReference type="NCBI Taxonomy" id="2047744"/>
    <lineage>
        <taxon>Bacteria</taxon>
        <taxon>Bacillati</taxon>
        <taxon>Actinomycetota</taxon>
        <taxon>Actinomycetes</taxon>
        <taxon>Streptosporangiales</taxon>
        <taxon>Streptosporangiaceae</taxon>
        <taxon>Nonomuraea</taxon>
    </lineage>
</organism>
<dbReference type="InterPro" id="IPR004352">
    <property type="entry name" value="GH114_TIM-barrel"/>
</dbReference>
<dbReference type="Pfam" id="PF03537">
    <property type="entry name" value="Glyco_hydro_114"/>
    <property type="match status" value="1"/>
</dbReference>
<dbReference type="InterPro" id="IPR017853">
    <property type="entry name" value="GH"/>
</dbReference>
<feature type="region of interest" description="Disordered" evidence="1">
    <location>
        <begin position="1"/>
        <end position="20"/>
    </location>
</feature>
<protein>
    <recommendedName>
        <fullName evidence="2">Glycoside-hydrolase family GH114 TIM-barrel domain-containing protein</fullName>
    </recommendedName>
</protein>
<name>A0A918A9G3_9ACTN</name>
<reference evidence="3" key="2">
    <citation type="submission" date="2020-09" db="EMBL/GenBank/DDBJ databases">
        <authorList>
            <person name="Sun Q."/>
            <person name="Zhou Y."/>
        </authorList>
    </citation>
    <scope>NUCLEOTIDE SEQUENCE</scope>
    <source>
        <strain evidence="3">CGMCC 4.7430</strain>
    </source>
</reference>
<accession>A0A918A9G3</accession>
<gene>
    <name evidence="3" type="ORF">GCM10012278_61580</name>
</gene>
<proteinExistence type="predicted"/>
<dbReference type="PRINTS" id="PR01545">
    <property type="entry name" value="THEMAYE10DUF"/>
</dbReference>
<reference evidence="3" key="1">
    <citation type="journal article" date="2014" name="Int. J. Syst. Evol. Microbiol.">
        <title>Complete genome sequence of Corynebacterium casei LMG S-19264T (=DSM 44701T), isolated from a smear-ripened cheese.</title>
        <authorList>
            <consortium name="US DOE Joint Genome Institute (JGI-PGF)"/>
            <person name="Walter F."/>
            <person name="Albersmeier A."/>
            <person name="Kalinowski J."/>
            <person name="Ruckert C."/>
        </authorList>
    </citation>
    <scope>NUCLEOTIDE SEQUENCE</scope>
    <source>
        <strain evidence="3">CGMCC 4.7430</strain>
    </source>
</reference>
<dbReference type="Proteomes" id="UP000660745">
    <property type="component" value="Unassembled WGS sequence"/>
</dbReference>
<evidence type="ECO:0000313" key="3">
    <source>
        <dbReference type="EMBL" id="GGP12707.1"/>
    </source>
</evidence>
<dbReference type="SUPFAM" id="SSF51445">
    <property type="entry name" value="(Trans)glycosidases"/>
    <property type="match status" value="1"/>
</dbReference>
<sequence length="333" mass="36558">MSDGPRPRSSPARGFLARSGPAGRAVRGSLARSGPAGLAALAALPLLGGCTTGAETGPTPSLREVSSFTYVLQGYPGGRLDAVARAPHQLAIVDLSRDGTTGGYFTAEEIGRVRSSGKLVLAYFEIGSIEEFRTEFGPLRERDADLLLNTWPDWPDEHFVKYWAPRWWSQVVKPRLDQALRAGFDGVYLDTPLAYEEIDLARLPGETRDGLARQMVALISKISEYAKNIRPDFYVVPQNSPELRHFSGYVEAIDGIGMEELFFRATDRPCRENWCQENLTHALALRKLGKAILATDYATSPENTRTACAHYRKAGMAGNVTTVDLDRISPPCQ</sequence>
<dbReference type="InterPro" id="IPR016062">
    <property type="entry name" value="TM1410-rel"/>
</dbReference>
<comment type="caution">
    <text evidence="3">The sequence shown here is derived from an EMBL/GenBank/DDBJ whole genome shotgun (WGS) entry which is preliminary data.</text>
</comment>
<evidence type="ECO:0000313" key="4">
    <source>
        <dbReference type="Proteomes" id="UP000660745"/>
    </source>
</evidence>
<dbReference type="PANTHER" id="PTHR35882">
    <property type="entry name" value="PELA"/>
    <property type="match status" value="1"/>
</dbReference>
<dbReference type="AlphaFoldDB" id="A0A918A9G3"/>
<dbReference type="PANTHER" id="PTHR35882:SF2">
    <property type="entry name" value="PELA"/>
    <property type="match status" value="1"/>
</dbReference>